<dbReference type="SUPFAM" id="SSF50249">
    <property type="entry name" value="Nucleic acid-binding proteins"/>
    <property type="match status" value="1"/>
</dbReference>
<sequence>MSSRNTARGTKDILLIDITDGSEKVIVTVWDPLATILNEELNKNSDQGNIIMIITSCKITELLNAVAESSVSCETISATECSVKKIDVYKLEDIIKLRNTELEKLEVICHVKVNNVDVNSKWWFKVPVHISDGSETIQVFLLDREVRRLISRSVDSFFGHDDKELQYPTPLKDFEGKSLTLTVCLNKENLISGSTIYHASDVIEGIETSASSSVLDKTEQNYTLESISGKYDESDPSKSTPQSKLSVNKRIRPTDHGADDKNKKKSV</sequence>
<name>A0AAD8H431_9APIA</name>
<evidence type="ECO:0000256" key="1">
    <source>
        <dbReference type="SAM" id="MobiDB-lite"/>
    </source>
</evidence>
<feature type="compositionally biased region" description="Basic and acidic residues" evidence="1">
    <location>
        <begin position="252"/>
        <end position="267"/>
    </location>
</feature>
<feature type="region of interest" description="Disordered" evidence="1">
    <location>
        <begin position="226"/>
        <end position="267"/>
    </location>
</feature>
<dbReference type="Gene3D" id="2.40.50.140">
    <property type="entry name" value="Nucleic acid-binding proteins"/>
    <property type="match status" value="2"/>
</dbReference>
<evidence type="ECO:0000313" key="2">
    <source>
        <dbReference type="EMBL" id="KAK1359991.1"/>
    </source>
</evidence>
<proteinExistence type="predicted"/>
<comment type="caution">
    <text evidence="2">The sequence shown here is derived from an EMBL/GenBank/DDBJ whole genome shotgun (WGS) entry which is preliminary data.</text>
</comment>
<dbReference type="AlphaFoldDB" id="A0AAD8H431"/>
<protein>
    <recommendedName>
        <fullName evidence="4">Replication protein A OB domain-containing protein</fullName>
    </recommendedName>
</protein>
<dbReference type="Proteomes" id="UP001237642">
    <property type="component" value="Unassembled WGS sequence"/>
</dbReference>
<dbReference type="EMBL" id="JAUIZM010000010">
    <property type="protein sequence ID" value="KAK1359991.1"/>
    <property type="molecule type" value="Genomic_DNA"/>
</dbReference>
<organism evidence="2 3">
    <name type="scientific">Heracleum sosnowskyi</name>
    <dbReference type="NCBI Taxonomy" id="360622"/>
    <lineage>
        <taxon>Eukaryota</taxon>
        <taxon>Viridiplantae</taxon>
        <taxon>Streptophyta</taxon>
        <taxon>Embryophyta</taxon>
        <taxon>Tracheophyta</taxon>
        <taxon>Spermatophyta</taxon>
        <taxon>Magnoliopsida</taxon>
        <taxon>eudicotyledons</taxon>
        <taxon>Gunneridae</taxon>
        <taxon>Pentapetalae</taxon>
        <taxon>asterids</taxon>
        <taxon>campanulids</taxon>
        <taxon>Apiales</taxon>
        <taxon>Apiaceae</taxon>
        <taxon>Apioideae</taxon>
        <taxon>apioid superclade</taxon>
        <taxon>Tordylieae</taxon>
        <taxon>Tordyliinae</taxon>
        <taxon>Heracleum</taxon>
    </lineage>
</organism>
<evidence type="ECO:0000313" key="3">
    <source>
        <dbReference type="Proteomes" id="UP001237642"/>
    </source>
</evidence>
<gene>
    <name evidence="2" type="ORF">POM88_044465</name>
</gene>
<evidence type="ECO:0008006" key="4">
    <source>
        <dbReference type="Google" id="ProtNLM"/>
    </source>
</evidence>
<dbReference type="InterPro" id="IPR012340">
    <property type="entry name" value="NA-bd_OB-fold"/>
</dbReference>
<keyword evidence="3" id="KW-1185">Reference proteome</keyword>
<accession>A0AAD8H431</accession>
<feature type="compositionally biased region" description="Polar residues" evidence="1">
    <location>
        <begin position="237"/>
        <end position="246"/>
    </location>
</feature>
<reference evidence="2" key="1">
    <citation type="submission" date="2023-02" db="EMBL/GenBank/DDBJ databases">
        <title>Genome of toxic invasive species Heracleum sosnowskyi carries increased number of genes despite the absence of recent whole-genome duplications.</title>
        <authorList>
            <person name="Schelkunov M."/>
            <person name="Shtratnikova V."/>
            <person name="Makarenko M."/>
            <person name="Klepikova A."/>
            <person name="Omelchenko D."/>
            <person name="Novikova G."/>
            <person name="Obukhova E."/>
            <person name="Bogdanov V."/>
            <person name="Penin A."/>
            <person name="Logacheva M."/>
        </authorList>
    </citation>
    <scope>NUCLEOTIDE SEQUENCE</scope>
    <source>
        <strain evidence="2">Hsosn_3</strain>
        <tissue evidence="2">Leaf</tissue>
    </source>
</reference>
<reference evidence="2" key="2">
    <citation type="submission" date="2023-05" db="EMBL/GenBank/DDBJ databases">
        <authorList>
            <person name="Schelkunov M.I."/>
        </authorList>
    </citation>
    <scope>NUCLEOTIDE SEQUENCE</scope>
    <source>
        <strain evidence="2">Hsosn_3</strain>
        <tissue evidence="2">Leaf</tissue>
    </source>
</reference>